<sequence length="236" mass="27750">MNPKQPFKWRHFQSEIILLCVRWYLRYPLSYRHLEEMMGERGLLVDHTTVYRWVQAYAPEIEKRCRAYLSQTNDSWGVDETYIKVKGEWKYLYRAVDSNGNTIDFMLSAKRNARAAERFFRKALKACHNRTPRVINVDKNAAYPPSIDELKKSELLPDDCELPQVKYLNNNIEQDHRFIKRLVKPGMGFASFNTARRTLRGYEAMNMIRKGQIQGVEKGDILGQLEFVYQIFGVAA</sequence>
<dbReference type="PROSITE" id="PS50994">
    <property type="entry name" value="INTEGRASE"/>
    <property type="match status" value="1"/>
</dbReference>
<keyword evidence="2" id="KW-0238">DNA-binding</keyword>
<evidence type="ECO:0000256" key="1">
    <source>
        <dbReference type="ARBA" id="ARBA00022578"/>
    </source>
</evidence>
<dbReference type="EMBL" id="VJXY01000056">
    <property type="protein sequence ID" value="MBD6620140.1"/>
    <property type="molecule type" value="Genomic_DNA"/>
</dbReference>
<dbReference type="InterPro" id="IPR052183">
    <property type="entry name" value="IS_Transposase"/>
</dbReference>
<dbReference type="AlphaFoldDB" id="A0AA40T3S8"/>
<evidence type="ECO:0000313" key="6">
    <source>
        <dbReference type="Proteomes" id="UP001165986"/>
    </source>
</evidence>
<dbReference type="GO" id="GO:0015074">
    <property type="term" value="P:DNA integration"/>
    <property type="evidence" value="ECO:0007669"/>
    <property type="project" value="InterPro"/>
</dbReference>
<gene>
    <name evidence="5" type="ORF">FNW02_31200</name>
</gene>
<proteinExistence type="predicted"/>
<dbReference type="InterPro" id="IPR032874">
    <property type="entry name" value="DDE_dom"/>
</dbReference>
<dbReference type="PANTHER" id="PTHR35528">
    <property type="entry name" value="BLL1675 PROTEIN"/>
    <property type="match status" value="1"/>
</dbReference>
<protein>
    <submittedName>
        <fullName evidence="5">IS6 family transposase</fullName>
    </submittedName>
</protein>
<evidence type="ECO:0000256" key="2">
    <source>
        <dbReference type="ARBA" id="ARBA00023125"/>
    </source>
</evidence>
<accession>A0AA40T3S8</accession>
<dbReference type="SUPFAM" id="SSF53098">
    <property type="entry name" value="Ribonuclease H-like"/>
    <property type="match status" value="1"/>
</dbReference>
<reference evidence="5" key="1">
    <citation type="submission" date="2019-07" db="EMBL/GenBank/DDBJ databases">
        <title>Toxilogical consequences of a new and cryptic species of cyanobacteria (Komarekiella delphini-convector) recovered from the epidermis of a bottlenose dolphin and 1500 ft. in the air.</title>
        <authorList>
            <person name="Brown A.O."/>
            <person name="Dvorak P."/>
            <person name="Villanueva C.D."/>
            <person name="Foss A.J."/>
            <person name="Garvey A.D."/>
            <person name="Gibson Q.A."/>
            <person name="Johansen J.R."/>
            <person name="Casamatta D.A."/>
        </authorList>
    </citation>
    <scope>NUCLEOTIDE SEQUENCE</scope>
    <source>
        <strain evidence="5">SJRDD-AB1</strain>
    </source>
</reference>
<feature type="domain" description="Integrase catalytic" evidence="4">
    <location>
        <begin position="55"/>
        <end position="226"/>
    </location>
</feature>
<comment type="caution">
    <text evidence="5">The sequence shown here is derived from an EMBL/GenBank/DDBJ whole genome shotgun (WGS) entry which is preliminary data.</text>
</comment>
<keyword evidence="3" id="KW-0233">DNA recombination</keyword>
<organism evidence="5 6">
    <name type="scientific">Komarekiella delphini-convector SJRDD-AB1</name>
    <dbReference type="NCBI Taxonomy" id="2593771"/>
    <lineage>
        <taxon>Bacteria</taxon>
        <taxon>Bacillati</taxon>
        <taxon>Cyanobacteriota</taxon>
        <taxon>Cyanophyceae</taxon>
        <taxon>Nostocales</taxon>
        <taxon>Nostocaceae</taxon>
        <taxon>Komarekiella</taxon>
        <taxon>Komarekiella delphini-convector</taxon>
    </lineage>
</organism>
<dbReference type="GO" id="GO:0032196">
    <property type="term" value="P:transposition"/>
    <property type="evidence" value="ECO:0007669"/>
    <property type="project" value="UniProtKB-KW"/>
</dbReference>
<dbReference type="GO" id="GO:0006310">
    <property type="term" value="P:DNA recombination"/>
    <property type="evidence" value="ECO:0007669"/>
    <property type="project" value="UniProtKB-KW"/>
</dbReference>
<dbReference type="GO" id="GO:0003677">
    <property type="term" value="F:DNA binding"/>
    <property type="evidence" value="ECO:0007669"/>
    <property type="project" value="UniProtKB-KW"/>
</dbReference>
<evidence type="ECO:0000313" key="5">
    <source>
        <dbReference type="EMBL" id="MBD6620140.1"/>
    </source>
</evidence>
<evidence type="ECO:0000256" key="3">
    <source>
        <dbReference type="ARBA" id="ARBA00023172"/>
    </source>
</evidence>
<dbReference type="InterPro" id="IPR012337">
    <property type="entry name" value="RNaseH-like_sf"/>
</dbReference>
<dbReference type="NCBIfam" id="NF033587">
    <property type="entry name" value="transpos_IS6"/>
    <property type="match status" value="1"/>
</dbReference>
<dbReference type="RefSeq" id="WP_191761349.1">
    <property type="nucleotide sequence ID" value="NZ_VJXY01000056.1"/>
</dbReference>
<name>A0AA40T3S8_9NOST</name>
<dbReference type="InterPro" id="IPR001584">
    <property type="entry name" value="Integrase_cat-core"/>
</dbReference>
<keyword evidence="6" id="KW-1185">Reference proteome</keyword>
<dbReference type="Proteomes" id="UP001165986">
    <property type="component" value="Unassembled WGS sequence"/>
</dbReference>
<dbReference type="Pfam" id="PF13610">
    <property type="entry name" value="DDE_Tnp_IS240"/>
    <property type="match status" value="1"/>
</dbReference>
<dbReference type="PANTHER" id="PTHR35528:SF3">
    <property type="entry name" value="BLL1675 PROTEIN"/>
    <property type="match status" value="1"/>
</dbReference>
<dbReference type="InterPro" id="IPR047930">
    <property type="entry name" value="Transpos_IS6"/>
</dbReference>
<evidence type="ECO:0000259" key="4">
    <source>
        <dbReference type="PROSITE" id="PS50994"/>
    </source>
</evidence>
<keyword evidence="1" id="KW-0815">Transposition</keyword>